<comment type="caution">
    <text evidence="1">The sequence shown here is derived from an EMBL/GenBank/DDBJ whole genome shotgun (WGS) entry which is preliminary data.</text>
</comment>
<name>A0A519BNY5_9DELT</name>
<accession>A0A519BNY5</accession>
<dbReference type="AlphaFoldDB" id="A0A519BNY5"/>
<gene>
    <name evidence="1" type="ORF">EVG15_02470</name>
</gene>
<proteinExistence type="predicted"/>
<reference evidence="1 2" key="1">
    <citation type="journal article" date="2019" name="ISME J.">
        <title>Insights into ecological role of a new deltaproteobacterial order Candidatus Acidulodesulfobacterales by metagenomics and metatranscriptomics.</title>
        <authorList>
            <person name="Tan S."/>
            <person name="Liu J."/>
            <person name="Fang Y."/>
            <person name="Hedlund B.P."/>
            <person name="Lian Z.H."/>
            <person name="Huang L.Y."/>
            <person name="Li J.T."/>
            <person name="Huang L.N."/>
            <person name="Li W.J."/>
            <person name="Jiang H.C."/>
            <person name="Dong H.L."/>
            <person name="Shu W.S."/>
        </authorList>
    </citation>
    <scope>NUCLEOTIDE SEQUENCE [LARGE SCALE GENOMIC DNA]</scope>
    <source>
        <strain evidence="1">AP1</strain>
    </source>
</reference>
<organism evidence="1 2">
    <name type="scientific">Candidatus Acididesulfobacter diazotrophicus</name>
    <dbReference type="NCBI Taxonomy" id="2597226"/>
    <lineage>
        <taxon>Bacteria</taxon>
        <taxon>Deltaproteobacteria</taxon>
        <taxon>Candidatus Acidulodesulfobacterales</taxon>
        <taxon>Candidatus Acididesulfobacter</taxon>
    </lineage>
</organism>
<evidence type="ECO:0000313" key="2">
    <source>
        <dbReference type="Proteomes" id="UP000319296"/>
    </source>
</evidence>
<sequence>MEKLIARQGKNEYIKFKSGGQLSHKEAILAQCYTCYVEGAGPKELDCLSKNCSLYAFQPYNPNPNKKRRILSEEEKLKISERLKKGLLDKKLTAPAP</sequence>
<protein>
    <submittedName>
        <fullName evidence="1">Uncharacterized protein</fullName>
    </submittedName>
</protein>
<dbReference type="Proteomes" id="UP000319296">
    <property type="component" value="Unassembled WGS sequence"/>
</dbReference>
<dbReference type="EMBL" id="SGBB01000003">
    <property type="protein sequence ID" value="RZD18986.1"/>
    <property type="molecule type" value="Genomic_DNA"/>
</dbReference>
<evidence type="ECO:0000313" key="1">
    <source>
        <dbReference type="EMBL" id="RZD18986.1"/>
    </source>
</evidence>